<dbReference type="Proteomes" id="UP001139410">
    <property type="component" value="Unassembled WGS sequence"/>
</dbReference>
<keyword evidence="6 8" id="KW-1133">Transmembrane helix</keyword>
<feature type="transmembrane region" description="Helical" evidence="8">
    <location>
        <begin position="129"/>
        <end position="149"/>
    </location>
</feature>
<comment type="subcellular location">
    <subcellularLocation>
        <location evidence="1">Cell inner membrane</location>
        <topology evidence="1">Multi-pass membrane protein</topology>
    </subcellularLocation>
    <subcellularLocation>
        <location evidence="8">Cell membrane</location>
        <topology evidence="8">Multi-pass membrane protein</topology>
    </subcellularLocation>
</comment>
<keyword evidence="4" id="KW-0997">Cell inner membrane</keyword>
<sequence length="196" mass="20833">MNPLSTAPLFLSLTARFEKKRRDRDALMACIYAFGILVLFLLLGSAIIEFFGISVPGIRIAGGLIISVLGFRMLFPAIAPDASQGATQPELEIAFTPLAMPSLAGPGSISVVVTAASQIESNHPENYSLIYAGVIIGITVTLFIAWLILRTAASMARVLGPSGIDALTRIFGFLLVAIGIQFLLTGFSDFFGLRPA</sequence>
<dbReference type="NCBIfam" id="NF008228">
    <property type="entry name" value="PRK10995.1"/>
    <property type="match status" value="1"/>
</dbReference>
<feature type="transmembrane region" description="Helical" evidence="8">
    <location>
        <begin position="98"/>
        <end position="117"/>
    </location>
</feature>
<dbReference type="AlphaFoldDB" id="A0A9X1QJ70"/>
<protein>
    <recommendedName>
        <fullName evidence="8">UPF0056 membrane protein</fullName>
    </recommendedName>
</protein>
<evidence type="ECO:0000256" key="3">
    <source>
        <dbReference type="ARBA" id="ARBA00022475"/>
    </source>
</evidence>
<evidence type="ECO:0000256" key="8">
    <source>
        <dbReference type="RuleBase" id="RU362048"/>
    </source>
</evidence>
<evidence type="ECO:0000256" key="7">
    <source>
        <dbReference type="ARBA" id="ARBA00023136"/>
    </source>
</evidence>
<keyword evidence="3" id="KW-1003">Cell membrane</keyword>
<evidence type="ECO:0000313" key="10">
    <source>
        <dbReference type="Proteomes" id="UP001139410"/>
    </source>
</evidence>
<dbReference type="PANTHER" id="PTHR33508:SF2">
    <property type="entry name" value="UPF0056 INNER MEMBRANE PROTEIN MARC"/>
    <property type="match status" value="1"/>
</dbReference>
<dbReference type="PANTHER" id="PTHR33508">
    <property type="entry name" value="UPF0056 MEMBRANE PROTEIN YHCE"/>
    <property type="match status" value="1"/>
</dbReference>
<keyword evidence="10" id="KW-1185">Reference proteome</keyword>
<feature type="transmembrane region" description="Helical" evidence="8">
    <location>
        <begin position="60"/>
        <end position="78"/>
    </location>
</feature>
<feature type="transmembrane region" description="Helical" evidence="8">
    <location>
        <begin position="169"/>
        <end position="193"/>
    </location>
</feature>
<keyword evidence="5 8" id="KW-0812">Transmembrane</keyword>
<evidence type="ECO:0000313" key="9">
    <source>
        <dbReference type="EMBL" id="MCF2514501.1"/>
    </source>
</evidence>
<comment type="similarity">
    <text evidence="2 8">Belongs to the UPF0056 (MarC) family.</text>
</comment>
<feature type="transmembrane region" description="Helical" evidence="8">
    <location>
        <begin position="26"/>
        <end position="48"/>
    </location>
</feature>
<evidence type="ECO:0000256" key="2">
    <source>
        <dbReference type="ARBA" id="ARBA00009784"/>
    </source>
</evidence>
<keyword evidence="7 8" id="KW-0472">Membrane</keyword>
<dbReference type="Pfam" id="PF01914">
    <property type="entry name" value="MarC"/>
    <property type="match status" value="1"/>
</dbReference>
<gene>
    <name evidence="9" type="ORF">LVY65_05395</name>
</gene>
<organism evidence="9 10">
    <name type="scientific">Sphingomonas cremea</name>
    <dbReference type="NCBI Taxonomy" id="2904799"/>
    <lineage>
        <taxon>Bacteria</taxon>
        <taxon>Pseudomonadati</taxon>
        <taxon>Pseudomonadota</taxon>
        <taxon>Alphaproteobacteria</taxon>
        <taxon>Sphingomonadales</taxon>
        <taxon>Sphingomonadaceae</taxon>
        <taxon>Sphingomonas</taxon>
    </lineage>
</organism>
<proteinExistence type="inferred from homology"/>
<comment type="caution">
    <text evidence="8">Lacks conserved residue(s) required for the propagation of feature annotation.</text>
</comment>
<evidence type="ECO:0000256" key="6">
    <source>
        <dbReference type="ARBA" id="ARBA00022989"/>
    </source>
</evidence>
<dbReference type="GO" id="GO:0005886">
    <property type="term" value="C:plasma membrane"/>
    <property type="evidence" value="ECO:0007669"/>
    <property type="project" value="UniProtKB-SubCell"/>
</dbReference>
<dbReference type="NCBIfam" id="TIGR00427">
    <property type="entry name" value="NAAT family transporter"/>
    <property type="match status" value="1"/>
</dbReference>
<dbReference type="InterPro" id="IPR002771">
    <property type="entry name" value="Multi_antbiot-R_MarC"/>
</dbReference>
<name>A0A9X1QJ70_9SPHN</name>
<dbReference type="EMBL" id="JAKFGM010000001">
    <property type="protein sequence ID" value="MCF2514501.1"/>
    <property type="molecule type" value="Genomic_DNA"/>
</dbReference>
<evidence type="ECO:0000256" key="4">
    <source>
        <dbReference type="ARBA" id="ARBA00022519"/>
    </source>
</evidence>
<comment type="caution">
    <text evidence="9">The sequence shown here is derived from an EMBL/GenBank/DDBJ whole genome shotgun (WGS) entry which is preliminary data.</text>
</comment>
<evidence type="ECO:0000256" key="5">
    <source>
        <dbReference type="ARBA" id="ARBA00022692"/>
    </source>
</evidence>
<reference evidence="9" key="1">
    <citation type="submission" date="2022-01" db="EMBL/GenBank/DDBJ databases">
        <authorList>
            <person name="Jo J.-H."/>
            <person name="Im W.-T."/>
        </authorList>
    </citation>
    <scope>NUCLEOTIDE SEQUENCE</scope>
    <source>
        <strain evidence="9">G124</strain>
    </source>
</reference>
<accession>A0A9X1QJ70</accession>
<evidence type="ECO:0000256" key="1">
    <source>
        <dbReference type="ARBA" id="ARBA00004429"/>
    </source>
</evidence>